<dbReference type="InterPro" id="IPR003961">
    <property type="entry name" value="FN3_dom"/>
</dbReference>
<dbReference type="PROSITE" id="PS50056">
    <property type="entry name" value="TYR_PHOSPHATASE_2"/>
    <property type="match status" value="1"/>
</dbReference>
<dbReference type="InterPro" id="IPR029021">
    <property type="entry name" value="Prot-tyrosine_phosphatase-like"/>
</dbReference>
<protein>
    <recommendedName>
        <fullName evidence="2">protein-tyrosine-phosphatase</fullName>
        <ecNumber evidence="2">3.1.3.48</ecNumber>
    </recommendedName>
</protein>
<evidence type="ECO:0000256" key="6">
    <source>
        <dbReference type="ARBA" id="ARBA00023136"/>
    </source>
</evidence>
<feature type="domain" description="Tyrosine specific protein phosphatases" evidence="11">
    <location>
        <begin position="938"/>
        <end position="1012"/>
    </location>
</feature>
<dbReference type="SMART" id="SM00060">
    <property type="entry name" value="FN3"/>
    <property type="match status" value="1"/>
</dbReference>
<evidence type="ECO:0000256" key="8">
    <source>
        <dbReference type="SAM" id="MobiDB-lite"/>
    </source>
</evidence>
<dbReference type="WBParaSite" id="PDA_v2.g226.t1">
    <property type="protein sequence ID" value="PDA_v2.g226.t1"/>
    <property type="gene ID" value="PDA_v2.g226"/>
</dbReference>
<dbReference type="Proteomes" id="UP000887578">
    <property type="component" value="Unplaced"/>
</dbReference>
<evidence type="ECO:0000256" key="9">
    <source>
        <dbReference type="SAM" id="Phobius"/>
    </source>
</evidence>
<evidence type="ECO:0000256" key="5">
    <source>
        <dbReference type="ARBA" id="ARBA00022912"/>
    </source>
</evidence>
<dbReference type="PANTHER" id="PTHR19134">
    <property type="entry name" value="RECEPTOR-TYPE TYROSINE-PROTEIN PHOSPHATASE"/>
    <property type="match status" value="1"/>
</dbReference>
<accession>A0A914PV27</accession>
<dbReference type="PROSITE" id="PS50835">
    <property type="entry name" value="IG_LIKE"/>
    <property type="match status" value="1"/>
</dbReference>
<keyword evidence="9" id="KW-0812">Transmembrane</keyword>
<keyword evidence="6 9" id="KW-0472">Membrane</keyword>
<dbReference type="SMART" id="SM00194">
    <property type="entry name" value="PTPc"/>
    <property type="match status" value="2"/>
</dbReference>
<dbReference type="SUPFAM" id="SSF52799">
    <property type="entry name" value="(Phosphotyrosine protein) phosphatases II"/>
    <property type="match status" value="2"/>
</dbReference>
<organism evidence="13 14">
    <name type="scientific">Panagrolaimus davidi</name>
    <dbReference type="NCBI Taxonomy" id="227884"/>
    <lineage>
        <taxon>Eukaryota</taxon>
        <taxon>Metazoa</taxon>
        <taxon>Ecdysozoa</taxon>
        <taxon>Nematoda</taxon>
        <taxon>Chromadorea</taxon>
        <taxon>Rhabditida</taxon>
        <taxon>Tylenchina</taxon>
        <taxon>Panagrolaimomorpha</taxon>
        <taxon>Panagrolaimoidea</taxon>
        <taxon>Panagrolaimidae</taxon>
        <taxon>Panagrolaimus</taxon>
    </lineage>
</organism>
<dbReference type="InterPro" id="IPR050348">
    <property type="entry name" value="Protein-Tyr_Phosphatase"/>
</dbReference>
<dbReference type="PRINTS" id="PR00700">
    <property type="entry name" value="PRTYPHPHTASE"/>
</dbReference>
<dbReference type="EC" id="3.1.3.48" evidence="2"/>
<evidence type="ECO:0000259" key="11">
    <source>
        <dbReference type="PROSITE" id="PS50056"/>
    </source>
</evidence>
<dbReference type="InterPro" id="IPR013783">
    <property type="entry name" value="Ig-like_fold"/>
</dbReference>
<dbReference type="CDD" id="cd00096">
    <property type="entry name" value="Ig"/>
    <property type="match status" value="1"/>
</dbReference>
<dbReference type="PANTHER" id="PTHR19134:SF495">
    <property type="entry name" value="TYROSINE-PROTEIN PHOSPHATASE 69D"/>
    <property type="match status" value="1"/>
</dbReference>
<dbReference type="InterPro" id="IPR003595">
    <property type="entry name" value="Tyr_Pase_cat"/>
</dbReference>
<dbReference type="SUPFAM" id="SSF49265">
    <property type="entry name" value="Fibronectin type III"/>
    <property type="match status" value="2"/>
</dbReference>
<dbReference type="Pfam" id="PF00102">
    <property type="entry name" value="Y_phosphatase"/>
    <property type="match status" value="3"/>
</dbReference>
<keyword evidence="5" id="KW-0904">Protein phosphatase</keyword>
<keyword evidence="9" id="KW-1133">Transmembrane helix</keyword>
<keyword evidence="4" id="KW-0378">Hydrolase</keyword>
<dbReference type="Gene3D" id="3.90.190.10">
    <property type="entry name" value="Protein tyrosine phosphatase superfamily"/>
    <property type="match status" value="2"/>
</dbReference>
<evidence type="ECO:0000256" key="2">
    <source>
        <dbReference type="ARBA" id="ARBA00013064"/>
    </source>
</evidence>
<dbReference type="InterPro" id="IPR036116">
    <property type="entry name" value="FN3_sf"/>
</dbReference>
<keyword evidence="3" id="KW-0732">Signal</keyword>
<feature type="domain" description="Ig-like" evidence="12">
    <location>
        <begin position="37"/>
        <end position="157"/>
    </location>
</feature>
<dbReference type="InterPro" id="IPR007110">
    <property type="entry name" value="Ig-like_dom"/>
</dbReference>
<dbReference type="InterPro" id="IPR000242">
    <property type="entry name" value="PTP_cat"/>
</dbReference>
<proteinExistence type="predicted"/>
<evidence type="ECO:0000256" key="1">
    <source>
        <dbReference type="ARBA" id="ARBA00004167"/>
    </source>
</evidence>
<dbReference type="CDD" id="cd00063">
    <property type="entry name" value="FN3"/>
    <property type="match status" value="1"/>
</dbReference>
<comment type="catalytic activity">
    <reaction evidence="7">
        <text>O-phospho-L-tyrosyl-[protein] + H2O = L-tyrosyl-[protein] + phosphate</text>
        <dbReference type="Rhea" id="RHEA:10684"/>
        <dbReference type="Rhea" id="RHEA-COMP:10136"/>
        <dbReference type="Rhea" id="RHEA-COMP:20101"/>
        <dbReference type="ChEBI" id="CHEBI:15377"/>
        <dbReference type="ChEBI" id="CHEBI:43474"/>
        <dbReference type="ChEBI" id="CHEBI:46858"/>
        <dbReference type="ChEBI" id="CHEBI:61978"/>
        <dbReference type="EC" id="3.1.3.48"/>
    </reaction>
</comment>
<sequence>MGENYVSKYNTSLPYCHHNRCVCPPLYDPVPVKSPTPGVPFIPPFKCDKRELQIMLAISPADAVYKGTEATFYCCVNVDPRDFIPEEGVYFVQNGTRRREASTTPYQLFTTTDDSLFTVPTCWALSIANVQLSDSGTYSCLAQPLAANAKSLNETLNFTVKSKPFIFTVQKPKFRQQLREQRKRRYPKKSHDATLTWDTQEGPMLKIGLKLYKRQGGKQEIWSSDNAKSPQQLTGLEPATPYSLFIQVQDGHAAAFQLTEHFETAEGKPGGPEKEEIRLIDTTTGLQCEVEWRPPRITNGQVVKYFVRLAGKLRYQPQDLSESVVPIDYPPALEPCKNYDGSSDDDGIDAKKNFFACKFGPLKPNRNYAATIWSQNSAGKSDPVFFTDQCFMDFAAPDEIDPPEMSVTHNVTSFSLKFNSPPKEFNGPIACYYLAVVPLPSNVSIQSLPKPDNIIMESYEEAMRNNIQIASSQAYYGYIAESYLTYPLSTIIGDNKAPAKIEQCNVYYLSKSRFKAHDPPLQTDLKYTGFLIVRVDRDRELHTPQQLAFQRMFQQRRSKRNISSSKNFNFMDTKKFQRHSRQLISIDPHYGYSSYFKPVFLQQDHPGTNGFQIFFIIFICLLALLVTAGSILYFLYRKDFLKNFCPLKKEHNLLKQAFQAIPADDLTDEFIIRHRDSDYLFSAEFEALPKYKEMKFTASEKKENIKKNRYGDIKACDETRVKLKTSSDGSDYINANYIKGYAGKKIFIATQAPVSNTFEDFWQMIWEQDIRVVIMVANMKERGRIQVDKYWPDENEPNLHVHKDLEISCTNTVTFADYAKRDFDLVFSSYPTTTNNSSSTTTANSTPNHTTNSARNSSILQRTGSFRHQQNYHDLPTTSGAVEEEESEYANISMLRPSSKNSNNRTNLLETEVNREIRKIVHYHFTNWTDLRAPESTCGIMRLMLKLRKSDEYNNYPVLIHCSAGVGRTGTFIAIDSLIDQCAAEGKVDVFGTVSAIRQQRNGTMVQSQEQYVFIYRALVENLLFGDTDISEENFCDHLIRLKHIPRERRISGCSQVRMTSTNVSFDCNGGSTTAGTSNGNNHSPPSTLVTNVTQAAPTTTLQPSNSVGAALNAKLKQWRNGLPNHNHKDITSSTKLSGIDAEYEKLFTCLDNIRTINSSQKEENIKKNRYPEIVPYDRHCILLAPRIGCSGSQYINATPHHGYFQDYFLAQDPVDSSTCHDFWRLIDDNQSRIIVMLSREDEFHPREKYWPEQQGVPFVFGNDEDLTVILTSEKVHPSYIERKLSYKFKRSEETYEVIQYAFTAWISGAPCPASSGPLRSLIKKVMDHQKHTYYGAGPIVVHSRDGSFEPGLFVCISTLIDRLEVEHMIDVFRTARAILQHRVGVFPKPVSLA</sequence>
<dbReference type="SMART" id="SM00409">
    <property type="entry name" value="IG"/>
    <property type="match status" value="1"/>
</dbReference>
<feature type="compositionally biased region" description="Polar residues" evidence="8">
    <location>
        <begin position="854"/>
        <end position="869"/>
    </location>
</feature>
<feature type="region of interest" description="Disordered" evidence="8">
    <location>
        <begin position="833"/>
        <end position="887"/>
    </location>
</feature>
<name>A0A914PV27_9BILA</name>
<dbReference type="SMART" id="SM00404">
    <property type="entry name" value="PTPc_motif"/>
    <property type="match status" value="2"/>
</dbReference>
<feature type="compositionally biased region" description="Low complexity" evidence="8">
    <location>
        <begin position="833"/>
        <end position="853"/>
    </location>
</feature>
<evidence type="ECO:0000313" key="14">
    <source>
        <dbReference type="WBParaSite" id="PDA_v2.g226.t1"/>
    </source>
</evidence>
<dbReference type="GO" id="GO:0016020">
    <property type="term" value="C:membrane"/>
    <property type="evidence" value="ECO:0007669"/>
    <property type="project" value="UniProtKB-SubCell"/>
</dbReference>
<evidence type="ECO:0000256" key="7">
    <source>
        <dbReference type="ARBA" id="ARBA00051722"/>
    </source>
</evidence>
<dbReference type="InterPro" id="IPR003599">
    <property type="entry name" value="Ig_sub"/>
</dbReference>
<evidence type="ECO:0000313" key="13">
    <source>
        <dbReference type="Proteomes" id="UP000887578"/>
    </source>
</evidence>
<keyword evidence="13" id="KW-1185">Reference proteome</keyword>
<dbReference type="SUPFAM" id="SSF48726">
    <property type="entry name" value="Immunoglobulin"/>
    <property type="match status" value="1"/>
</dbReference>
<feature type="transmembrane region" description="Helical" evidence="9">
    <location>
        <begin position="613"/>
        <end position="636"/>
    </location>
</feature>
<dbReference type="PROSITE" id="PS00383">
    <property type="entry name" value="TYR_PHOSPHATASE_1"/>
    <property type="match status" value="1"/>
</dbReference>
<feature type="domain" description="Tyrosine-protein phosphatase" evidence="10">
    <location>
        <begin position="681"/>
        <end position="1022"/>
    </location>
</feature>
<dbReference type="InterPro" id="IPR036179">
    <property type="entry name" value="Ig-like_dom_sf"/>
</dbReference>
<dbReference type="InterPro" id="IPR000387">
    <property type="entry name" value="Tyr_Pase_dom"/>
</dbReference>
<dbReference type="Gene3D" id="2.60.40.10">
    <property type="entry name" value="Immunoglobulins"/>
    <property type="match status" value="2"/>
</dbReference>
<feature type="domain" description="Tyrosine-protein phosphatase" evidence="10">
    <location>
        <begin position="1140"/>
        <end position="1394"/>
    </location>
</feature>
<evidence type="ECO:0000256" key="4">
    <source>
        <dbReference type="ARBA" id="ARBA00022801"/>
    </source>
</evidence>
<evidence type="ECO:0000259" key="12">
    <source>
        <dbReference type="PROSITE" id="PS50835"/>
    </source>
</evidence>
<dbReference type="PROSITE" id="PS50055">
    <property type="entry name" value="TYR_PHOSPHATASE_PTP"/>
    <property type="match status" value="2"/>
</dbReference>
<evidence type="ECO:0000256" key="3">
    <source>
        <dbReference type="ARBA" id="ARBA00022729"/>
    </source>
</evidence>
<dbReference type="CDD" id="cd00047">
    <property type="entry name" value="PTPc"/>
    <property type="match status" value="2"/>
</dbReference>
<dbReference type="GO" id="GO:0004725">
    <property type="term" value="F:protein tyrosine phosphatase activity"/>
    <property type="evidence" value="ECO:0007669"/>
    <property type="project" value="UniProtKB-EC"/>
</dbReference>
<evidence type="ECO:0000259" key="10">
    <source>
        <dbReference type="PROSITE" id="PS50055"/>
    </source>
</evidence>
<comment type="subcellular location">
    <subcellularLocation>
        <location evidence="1">Membrane</location>
        <topology evidence="1">Single-pass membrane protein</topology>
    </subcellularLocation>
</comment>
<reference evidence="14" key="1">
    <citation type="submission" date="2022-11" db="UniProtKB">
        <authorList>
            <consortium name="WormBaseParasite"/>
        </authorList>
    </citation>
    <scope>IDENTIFICATION</scope>
</reference>
<dbReference type="InterPro" id="IPR016130">
    <property type="entry name" value="Tyr_Pase_AS"/>
</dbReference>